<evidence type="ECO:0000259" key="12">
    <source>
        <dbReference type="PROSITE" id="PS50893"/>
    </source>
</evidence>
<proteinExistence type="inferred from homology"/>
<feature type="transmembrane region" description="Helical" evidence="11">
    <location>
        <begin position="592"/>
        <end position="618"/>
    </location>
</feature>
<accession>A0A4C1UJI9</accession>
<dbReference type="GO" id="GO:0005886">
    <property type="term" value="C:plasma membrane"/>
    <property type="evidence" value="ECO:0007669"/>
    <property type="project" value="TreeGrafter"/>
</dbReference>
<dbReference type="PANTHER" id="PTHR48041">
    <property type="entry name" value="ABC TRANSPORTER G FAMILY MEMBER 28"/>
    <property type="match status" value="1"/>
</dbReference>
<evidence type="ECO:0000256" key="7">
    <source>
        <dbReference type="ARBA" id="ARBA00022989"/>
    </source>
</evidence>
<dbReference type="SUPFAM" id="SSF52540">
    <property type="entry name" value="P-loop containing nucleoside triphosphate hydrolases"/>
    <property type="match status" value="1"/>
</dbReference>
<dbReference type="PROSITE" id="PS50893">
    <property type="entry name" value="ABC_TRANSPORTER_2"/>
    <property type="match status" value="1"/>
</dbReference>
<dbReference type="InterPro" id="IPR050352">
    <property type="entry name" value="ABCG_transporters"/>
</dbReference>
<dbReference type="Gene3D" id="3.40.50.300">
    <property type="entry name" value="P-loop containing nucleotide triphosphate hydrolases"/>
    <property type="match status" value="1"/>
</dbReference>
<evidence type="ECO:0000313" key="14">
    <source>
        <dbReference type="Proteomes" id="UP000299102"/>
    </source>
</evidence>
<comment type="subcellular location">
    <subcellularLocation>
        <location evidence="1">Membrane</location>
        <topology evidence="1">Multi-pass membrane protein</topology>
    </subcellularLocation>
</comment>
<dbReference type="InterPro" id="IPR027417">
    <property type="entry name" value="P-loop_NTPase"/>
</dbReference>
<dbReference type="GO" id="GO:0140359">
    <property type="term" value="F:ABC-type transporter activity"/>
    <property type="evidence" value="ECO:0007669"/>
    <property type="project" value="InterPro"/>
</dbReference>
<feature type="region of interest" description="Disordered" evidence="10">
    <location>
        <begin position="124"/>
        <end position="151"/>
    </location>
</feature>
<dbReference type="Pfam" id="PF19055">
    <property type="entry name" value="ABC2_membrane_7"/>
    <property type="match status" value="1"/>
</dbReference>
<evidence type="ECO:0000313" key="13">
    <source>
        <dbReference type="EMBL" id="GBP26142.1"/>
    </source>
</evidence>
<dbReference type="STRING" id="151549.A0A4C1UJI9"/>
<keyword evidence="7 11" id="KW-1133">Transmembrane helix</keyword>
<dbReference type="InterPro" id="IPR013525">
    <property type="entry name" value="ABC2_TM"/>
</dbReference>
<dbReference type="InterPro" id="IPR043926">
    <property type="entry name" value="ABCG_dom"/>
</dbReference>
<comment type="similarity">
    <text evidence="2">Belongs to the ABC transporter superfamily. ABCG family. Eye pigment precursor importer (TC 3.A.1.204) subfamily.</text>
</comment>
<evidence type="ECO:0000256" key="11">
    <source>
        <dbReference type="SAM" id="Phobius"/>
    </source>
</evidence>
<dbReference type="CDD" id="cd03213">
    <property type="entry name" value="ABCG_EPDR"/>
    <property type="match status" value="1"/>
</dbReference>
<evidence type="ECO:0000256" key="1">
    <source>
        <dbReference type="ARBA" id="ARBA00004141"/>
    </source>
</evidence>
<name>A0A4C1UJI9_EUMVA</name>
<keyword evidence="3" id="KW-0813">Transport</keyword>
<dbReference type="AlphaFoldDB" id="A0A4C1UJI9"/>
<dbReference type="SMART" id="SM00382">
    <property type="entry name" value="AAA"/>
    <property type="match status" value="1"/>
</dbReference>
<evidence type="ECO:0000256" key="8">
    <source>
        <dbReference type="ARBA" id="ARBA00023136"/>
    </source>
</evidence>
<keyword evidence="8 11" id="KW-0472">Membrane</keyword>
<keyword evidence="4 11" id="KW-0812">Transmembrane</keyword>
<dbReference type="Proteomes" id="UP000299102">
    <property type="component" value="Unassembled WGS sequence"/>
</dbReference>
<feature type="transmembrane region" description="Helical" evidence="11">
    <location>
        <begin position="520"/>
        <end position="537"/>
    </location>
</feature>
<keyword evidence="5" id="KW-0547">Nucleotide-binding</keyword>
<dbReference type="Pfam" id="PF00005">
    <property type="entry name" value="ABC_tran"/>
    <property type="match status" value="1"/>
</dbReference>
<dbReference type="GO" id="GO:0030659">
    <property type="term" value="C:cytoplasmic vesicle membrane"/>
    <property type="evidence" value="ECO:0007669"/>
    <property type="project" value="TreeGrafter"/>
</dbReference>
<gene>
    <name evidence="13" type="ORF">EVAR_74904_1</name>
</gene>
<dbReference type="InterPro" id="IPR017871">
    <property type="entry name" value="ABC_transporter-like_CS"/>
</dbReference>
<dbReference type="EMBL" id="BGZK01000177">
    <property type="protein sequence ID" value="GBP26142.1"/>
    <property type="molecule type" value="Genomic_DNA"/>
</dbReference>
<feature type="domain" description="ABC transporter" evidence="12">
    <location>
        <begin position="170"/>
        <end position="414"/>
    </location>
</feature>
<evidence type="ECO:0000256" key="9">
    <source>
        <dbReference type="ARBA" id="ARBA00039188"/>
    </source>
</evidence>
<dbReference type="OrthoDB" id="66620at2759"/>
<keyword evidence="14" id="KW-1185">Reference proteome</keyword>
<dbReference type="GO" id="GO:0016887">
    <property type="term" value="F:ATP hydrolysis activity"/>
    <property type="evidence" value="ECO:0007669"/>
    <property type="project" value="InterPro"/>
</dbReference>
<evidence type="ECO:0000256" key="5">
    <source>
        <dbReference type="ARBA" id="ARBA00022741"/>
    </source>
</evidence>
<organism evidence="13 14">
    <name type="scientific">Eumeta variegata</name>
    <name type="common">Bagworm moth</name>
    <name type="synonym">Eumeta japonica</name>
    <dbReference type="NCBI Taxonomy" id="151549"/>
    <lineage>
        <taxon>Eukaryota</taxon>
        <taxon>Metazoa</taxon>
        <taxon>Ecdysozoa</taxon>
        <taxon>Arthropoda</taxon>
        <taxon>Hexapoda</taxon>
        <taxon>Insecta</taxon>
        <taxon>Pterygota</taxon>
        <taxon>Neoptera</taxon>
        <taxon>Endopterygota</taxon>
        <taxon>Lepidoptera</taxon>
        <taxon>Glossata</taxon>
        <taxon>Ditrysia</taxon>
        <taxon>Tineoidea</taxon>
        <taxon>Psychidae</taxon>
        <taxon>Oiketicinae</taxon>
        <taxon>Eumeta</taxon>
    </lineage>
</organism>
<evidence type="ECO:0000256" key="3">
    <source>
        <dbReference type="ARBA" id="ARBA00022448"/>
    </source>
</evidence>
<dbReference type="Pfam" id="PF01061">
    <property type="entry name" value="ABC2_membrane"/>
    <property type="match status" value="1"/>
</dbReference>
<evidence type="ECO:0000256" key="2">
    <source>
        <dbReference type="ARBA" id="ARBA00005814"/>
    </source>
</evidence>
<dbReference type="GO" id="GO:0005524">
    <property type="term" value="F:ATP binding"/>
    <property type="evidence" value="ECO:0007669"/>
    <property type="project" value="UniProtKB-KW"/>
</dbReference>
<dbReference type="PANTHER" id="PTHR48041:SF129">
    <property type="entry name" value="PROTEIN WHITE"/>
    <property type="match status" value="1"/>
</dbReference>
<evidence type="ECO:0000256" key="10">
    <source>
        <dbReference type="SAM" id="MobiDB-lite"/>
    </source>
</evidence>
<evidence type="ECO:0000256" key="6">
    <source>
        <dbReference type="ARBA" id="ARBA00022840"/>
    </source>
</evidence>
<evidence type="ECO:0000256" key="4">
    <source>
        <dbReference type="ARBA" id="ARBA00022692"/>
    </source>
</evidence>
<dbReference type="InterPro" id="IPR003439">
    <property type="entry name" value="ABC_transporter-like_ATP-bd"/>
</dbReference>
<keyword evidence="6" id="KW-0067">ATP-binding</keyword>
<reference evidence="13 14" key="1">
    <citation type="journal article" date="2019" name="Commun. Biol.">
        <title>The bagworm genome reveals a unique fibroin gene that provides high tensile strength.</title>
        <authorList>
            <person name="Kono N."/>
            <person name="Nakamura H."/>
            <person name="Ohtoshi R."/>
            <person name="Tomita M."/>
            <person name="Numata K."/>
            <person name="Arakawa K."/>
        </authorList>
    </citation>
    <scope>NUCLEOTIDE SEQUENCE [LARGE SCALE GENOMIC DNA]</scope>
</reference>
<sequence>MCLDGTGGTVKGRPAQWASAESMAHQRAHCSSTPSHNRFYFTLTACTLTPPRWPNRRTLIATLETDGLTEGEFQYPIPPPISTLPSINLSPSDTLIPTREISKALVTPLRLRMCMVTVYSLTNGSPQGSRHSSGEDAPVVSAPRRSYGTTGGGERVNYTWTGICALATATRTRRRTFCPPWGRTDRLYQEKKELLKNVTGAAYPGELLAIMGSSGAGKTTLLNALTFRTSGGVVATGVRALNGQPATPEAIAALSAYVQQQDLFIGTLTVKEHLIFQALVRMDRHIPYAQRMRRVQEVISENTVIGIPGRLKGISGGEMKRLSFASEVLTDPPLMFCDEPTSGLDSFMAQNVIQVLKGLAHKGKTVVCTIHQPSSELFAMFDKLLIMADGRVAFLGSPEQAAEFFKELGAACPANYNPADHYIQLLAGVPGREDATRHTIDTVCSAFAKSELGCKLAAEAENAILHERKLTAGWAELAWSSASRRRQSPYKASWWAQFRAVLWRSWLSVTKEPMLIKVRFLQTIMVAILIGVIYFGQHLDQDGVMNINGAIFMFLTNMTFQNIFAVINVFCSELPIFIREHQAGMYRADVYFLSKTLAEAPVFATIPLVFTTIAYYMIGLNPAPERFFIASGLAALITNVATSFERTFCALLSCAFDSGSAAIYDGARAAPAPRDAPSIPRDRSSRLFLCRLCVRCNTISVRCCVCVTVSSVSGDRSARRRIRCRRAAVSCEVYFSYATLLSNDLSMPWDNYFV</sequence>
<protein>
    <recommendedName>
        <fullName evidence="9">Protein white</fullName>
    </recommendedName>
</protein>
<dbReference type="InterPro" id="IPR003593">
    <property type="entry name" value="AAA+_ATPase"/>
</dbReference>
<feature type="transmembrane region" description="Helical" evidence="11">
    <location>
        <begin position="549"/>
        <end position="571"/>
    </location>
</feature>
<dbReference type="PROSITE" id="PS00211">
    <property type="entry name" value="ABC_TRANSPORTER_1"/>
    <property type="match status" value="1"/>
</dbReference>
<comment type="caution">
    <text evidence="13">The sequence shown here is derived from an EMBL/GenBank/DDBJ whole genome shotgun (WGS) entry which is preliminary data.</text>
</comment>